<dbReference type="Pfam" id="PF00271">
    <property type="entry name" value="Helicase_C"/>
    <property type="match status" value="1"/>
</dbReference>
<dbReference type="PANTHER" id="PTHR18934">
    <property type="entry name" value="ATP-DEPENDENT RNA HELICASE"/>
    <property type="match status" value="1"/>
</dbReference>
<name>A0ABP1SAD1_9HEXA</name>
<dbReference type="Pfam" id="PF04408">
    <property type="entry name" value="WHD_HA2"/>
    <property type="match status" value="1"/>
</dbReference>
<dbReference type="Proteomes" id="UP001642540">
    <property type="component" value="Unassembled WGS sequence"/>
</dbReference>
<dbReference type="InterPro" id="IPR002464">
    <property type="entry name" value="DNA/RNA_helicase_DEAH_CS"/>
</dbReference>
<dbReference type="InterPro" id="IPR014001">
    <property type="entry name" value="Helicase_ATP-bd"/>
</dbReference>
<evidence type="ECO:0000256" key="4">
    <source>
        <dbReference type="ARBA" id="ARBA00022806"/>
    </source>
</evidence>
<feature type="domain" description="Helicase ATP-binding" evidence="8">
    <location>
        <begin position="199"/>
        <end position="369"/>
    </location>
</feature>
<dbReference type="Pfam" id="PF07717">
    <property type="entry name" value="OB_NTP_bind"/>
    <property type="match status" value="1"/>
</dbReference>
<dbReference type="Gene3D" id="1.20.120.1080">
    <property type="match status" value="1"/>
</dbReference>
<dbReference type="EMBL" id="CAXLJM020000166">
    <property type="protein sequence ID" value="CAL8147757.1"/>
    <property type="molecule type" value="Genomic_DNA"/>
</dbReference>
<dbReference type="CDD" id="cd18791">
    <property type="entry name" value="SF2_C_RHA"/>
    <property type="match status" value="1"/>
</dbReference>
<dbReference type="InterPro" id="IPR001650">
    <property type="entry name" value="Helicase_C-like"/>
</dbReference>
<keyword evidence="2" id="KW-0547">Nucleotide-binding</keyword>
<evidence type="ECO:0000256" key="6">
    <source>
        <dbReference type="ARBA" id="ARBA00022884"/>
    </source>
</evidence>
<dbReference type="InterPro" id="IPR007502">
    <property type="entry name" value="Helicase-assoc_dom"/>
</dbReference>
<dbReference type="PROSITE" id="PS00690">
    <property type="entry name" value="DEAH_ATP_HELICASE"/>
    <property type="match status" value="1"/>
</dbReference>
<organism evidence="10 11">
    <name type="scientific">Orchesella dallaii</name>
    <dbReference type="NCBI Taxonomy" id="48710"/>
    <lineage>
        <taxon>Eukaryota</taxon>
        <taxon>Metazoa</taxon>
        <taxon>Ecdysozoa</taxon>
        <taxon>Arthropoda</taxon>
        <taxon>Hexapoda</taxon>
        <taxon>Collembola</taxon>
        <taxon>Entomobryomorpha</taxon>
        <taxon>Entomobryoidea</taxon>
        <taxon>Orchesellidae</taxon>
        <taxon>Orchesellinae</taxon>
        <taxon>Orchesella</taxon>
    </lineage>
</organism>
<keyword evidence="4" id="KW-0347">Helicase</keyword>
<dbReference type="InterPro" id="IPR027417">
    <property type="entry name" value="P-loop_NTPase"/>
</dbReference>
<feature type="compositionally biased region" description="Gly residues" evidence="7">
    <location>
        <begin position="40"/>
        <end position="54"/>
    </location>
</feature>
<feature type="region of interest" description="Disordered" evidence="7">
    <location>
        <begin position="1"/>
        <end position="67"/>
    </location>
</feature>
<dbReference type="EC" id="3.6.4.13" evidence="1"/>
<dbReference type="SMART" id="SM00487">
    <property type="entry name" value="DEXDc"/>
    <property type="match status" value="1"/>
</dbReference>
<comment type="caution">
    <text evidence="10">The sequence shown here is derived from an EMBL/GenBank/DDBJ whole genome shotgun (WGS) entry which is preliminary data.</text>
</comment>
<evidence type="ECO:0000256" key="1">
    <source>
        <dbReference type="ARBA" id="ARBA00012552"/>
    </source>
</evidence>
<dbReference type="SUPFAM" id="SSF52540">
    <property type="entry name" value="P-loop containing nucleoside triphosphate hydrolases"/>
    <property type="match status" value="1"/>
</dbReference>
<keyword evidence="11" id="KW-1185">Reference proteome</keyword>
<dbReference type="PANTHER" id="PTHR18934:SF237">
    <property type="entry name" value="ATP-DEPENDENT DNA_RNA HELICASE DHX36"/>
    <property type="match status" value="1"/>
</dbReference>
<dbReference type="Pfam" id="PF26026">
    <property type="entry name" value="RNA_hel_CTD"/>
    <property type="match status" value="1"/>
</dbReference>
<feature type="domain" description="Helicase C-terminal" evidence="9">
    <location>
        <begin position="451"/>
        <end position="625"/>
    </location>
</feature>
<evidence type="ECO:0000313" key="11">
    <source>
        <dbReference type="Proteomes" id="UP001642540"/>
    </source>
</evidence>
<dbReference type="Gene3D" id="3.40.50.300">
    <property type="entry name" value="P-loop containing nucleotide triphosphate hydrolases"/>
    <property type="match status" value="2"/>
</dbReference>
<dbReference type="InterPro" id="IPR011545">
    <property type="entry name" value="DEAD/DEAH_box_helicase_dom"/>
</dbReference>
<sequence length="985" mass="111067">MSQRGGRGFMRGRGGGGGSYGRGRGGRGYSSSSAHHSQGSGRGGEGGGRGGAGGRGRHPPHLKGREIGLWYAKEQVRLYGKKEDKETRPKIELSPSKRAKITELLASLERHSKASIAGAGAINNSDFMKRYRQNVENNVNAAAIRAGLRPGDIAGLVRNAELDESLKNELERKQSSPKYQTMMRFREKLPAYQHKDEFLKLMRENQVIVISGETGCGKTTQCCQLILDEMIQSGNGSLCNIVCTQPRRISAVTVAERVAEERDEQIGRNSVGYSIRLESRVPERDKGTILFCTTGVVFKYLIDDPKLTKYSHVVVDEIHERDVLSDFLITILKDLVNLRPDLKVILMSATLNADKFSNYFRHCSRFNIPGFTFPVTEYFMEDVLLQTRFTFEPNERLQRPWRGKNPRKGEDQEFKRMLESHVRKLERDKTYPRHVLNELIKPEAEELNLDLITSLLLHICETDRDNGAILIFVPGWDQISKLNTQLQSCGKFPGHRTLIIPLHSMMPTVNQKEVFNRPPGGRRKIIIATNIAETSITIDDIVYVIDAGRIKITNFDMQRNLETLDTEWVSMANATQRKGRAGRVQAGICYHLYSKARENTFESFKKPEILRKRLEEVVLQIKTLNLGMTGPFLRKLLDPPPSKSVELAVQRLIQLHALDSDENLTPLGFHLSQLPMDPQTGKMILMAGIFGCVDPILSIAASLSFKDPFYIPLGQEKNVDRVRRELADGSKSDHLIIVRAIEGYQRARSHNRERDFCYSNFLSGNTVQLLMNMKKQFAEHLHQMDYMSTAIVEDGEHNVNSDNIGIVKAIICAGLYPNIATVTVKVKMNGSLGLAKIRTREDGKVDLHPKSVNCNENNFESGYLAYFQKMKTSSLFLYDTTMITPFPLIFFGGQLSFRKEKHLGVVSVDQNLEFLMEKDVFDLVQALRKHLDELLEEKITNPGPTCWHELSKEGALMRAIIELITAEYKEMLGEGGSGDSDSDDD</sequence>
<proteinExistence type="predicted"/>
<dbReference type="SMART" id="SM00490">
    <property type="entry name" value="HELICc"/>
    <property type="match status" value="1"/>
</dbReference>
<evidence type="ECO:0000256" key="3">
    <source>
        <dbReference type="ARBA" id="ARBA00022801"/>
    </source>
</evidence>
<protein>
    <recommendedName>
        <fullName evidence="1">RNA helicase</fullName>
        <ecNumber evidence="1">3.6.4.13</ecNumber>
    </recommendedName>
</protein>
<keyword evidence="5" id="KW-0067">ATP-binding</keyword>
<feature type="compositionally biased region" description="Gly residues" evidence="7">
    <location>
        <begin position="1"/>
        <end position="28"/>
    </location>
</feature>
<dbReference type="PROSITE" id="PS51192">
    <property type="entry name" value="HELICASE_ATP_BIND_1"/>
    <property type="match status" value="1"/>
</dbReference>
<dbReference type="InterPro" id="IPR048333">
    <property type="entry name" value="HA2_WH"/>
</dbReference>
<reference evidence="10 11" key="1">
    <citation type="submission" date="2024-08" db="EMBL/GenBank/DDBJ databases">
        <authorList>
            <person name="Cucini C."/>
            <person name="Frati F."/>
        </authorList>
    </citation>
    <scope>NUCLEOTIDE SEQUENCE [LARGE SCALE GENOMIC DNA]</scope>
</reference>
<dbReference type="InterPro" id="IPR059023">
    <property type="entry name" value="RNA_hel_CTD"/>
</dbReference>
<evidence type="ECO:0000256" key="5">
    <source>
        <dbReference type="ARBA" id="ARBA00022840"/>
    </source>
</evidence>
<dbReference type="PROSITE" id="PS51194">
    <property type="entry name" value="HELICASE_CTER"/>
    <property type="match status" value="1"/>
</dbReference>
<dbReference type="Pfam" id="PF00270">
    <property type="entry name" value="DEAD"/>
    <property type="match status" value="1"/>
</dbReference>
<evidence type="ECO:0000313" key="10">
    <source>
        <dbReference type="EMBL" id="CAL8147757.1"/>
    </source>
</evidence>
<accession>A0ABP1SAD1</accession>
<dbReference type="InterPro" id="IPR011709">
    <property type="entry name" value="DEAD-box_helicase_OB_fold"/>
</dbReference>
<dbReference type="SMART" id="SM00847">
    <property type="entry name" value="HA2"/>
    <property type="match status" value="1"/>
</dbReference>
<gene>
    <name evidence="10" type="ORF">ODALV1_LOCUS31229</name>
</gene>
<evidence type="ECO:0000259" key="9">
    <source>
        <dbReference type="PROSITE" id="PS51194"/>
    </source>
</evidence>
<keyword evidence="6" id="KW-0694">RNA-binding</keyword>
<keyword evidence="3" id="KW-0378">Hydrolase</keyword>
<evidence type="ECO:0000256" key="2">
    <source>
        <dbReference type="ARBA" id="ARBA00022741"/>
    </source>
</evidence>
<evidence type="ECO:0000256" key="7">
    <source>
        <dbReference type="SAM" id="MobiDB-lite"/>
    </source>
</evidence>
<feature type="compositionally biased region" description="Low complexity" evidence="7">
    <location>
        <begin position="29"/>
        <end position="39"/>
    </location>
</feature>
<evidence type="ECO:0000259" key="8">
    <source>
        <dbReference type="PROSITE" id="PS51192"/>
    </source>
</evidence>
<dbReference type="Pfam" id="PF21010">
    <property type="entry name" value="HA2_C"/>
    <property type="match status" value="1"/>
</dbReference>